<evidence type="ECO:0000313" key="2">
    <source>
        <dbReference type="Proteomes" id="UP000035909"/>
    </source>
</evidence>
<comment type="caution">
    <text evidence="1">The sequence shown here is derived from an EMBL/GenBank/DDBJ whole genome shotgun (WGS) entry which is preliminary data.</text>
</comment>
<dbReference type="EMBL" id="LDOU01000034">
    <property type="protein sequence ID" value="KLV04586.1"/>
    <property type="molecule type" value="Genomic_DNA"/>
</dbReference>
<dbReference type="Pfam" id="PF13557">
    <property type="entry name" value="Phenol_MetA_deg"/>
    <property type="match status" value="1"/>
</dbReference>
<name>A0A0J1GY52_9GAMM</name>
<proteinExistence type="predicted"/>
<organism evidence="1 2">
    <name type="scientific">Photobacterium ganghwense</name>
    <dbReference type="NCBI Taxonomy" id="320778"/>
    <lineage>
        <taxon>Bacteria</taxon>
        <taxon>Pseudomonadati</taxon>
        <taxon>Pseudomonadota</taxon>
        <taxon>Gammaproteobacteria</taxon>
        <taxon>Vibrionales</taxon>
        <taxon>Vibrionaceae</taxon>
        <taxon>Photobacterium</taxon>
    </lineage>
</organism>
<evidence type="ECO:0008006" key="3">
    <source>
        <dbReference type="Google" id="ProtNLM"/>
    </source>
</evidence>
<dbReference type="InterPro" id="IPR025737">
    <property type="entry name" value="FApF"/>
</dbReference>
<dbReference type="PATRIC" id="fig|320778.3.peg.5011"/>
<dbReference type="AlphaFoldDB" id="A0A0J1GY52"/>
<dbReference type="Proteomes" id="UP000035909">
    <property type="component" value="Unassembled WGS sequence"/>
</dbReference>
<dbReference type="STRING" id="320778.ABT57_23445"/>
<protein>
    <recommendedName>
        <fullName evidence="3">Phenol degradation protein meta</fullName>
    </recommendedName>
</protein>
<keyword evidence="2" id="KW-1185">Reference proteome</keyword>
<accession>A0A0J1GY52</accession>
<reference evidence="1 2" key="1">
    <citation type="submission" date="2015-05" db="EMBL/GenBank/DDBJ databases">
        <title>Photobacterium galathea sp. nov.</title>
        <authorList>
            <person name="Machado H."/>
            <person name="Gram L."/>
        </authorList>
    </citation>
    <scope>NUCLEOTIDE SEQUENCE [LARGE SCALE GENOMIC DNA]</scope>
    <source>
        <strain evidence="1 2">DSM 22954</strain>
    </source>
</reference>
<gene>
    <name evidence="1" type="ORF">ABT57_23445</name>
</gene>
<sequence length="323" mass="35334">MLLLWLILGWRPLTAHAEEGGGGHYQPGTLASAIDMLPLVTPVTAPRASPFSVRLDSFGYDGNIAKPEQAVPVGGMLATRLDIDMKVLALNLMWNPGREFGDGWAYALGLSLPYVSLDVSANVEDDPVSGRTGFRHDSEDGIGDVLLLPVMLSTSLADDWYSEWRLGIYAPTGRYEVGRLANPGRNHWTFSPSASVVYLQPMTGQEFVVSAGIDVNTENAETHHRSGVQGHLESTLIQHVMLLGGFTGIGLTGYWYQQLSADSGDGARFGDFKGMAAGVGPVLTYRKQFANSEIVSELKWLNEFTTRRRPEGNTFAWKLRVNF</sequence>
<evidence type="ECO:0000313" key="1">
    <source>
        <dbReference type="EMBL" id="KLV04586.1"/>
    </source>
</evidence>